<proteinExistence type="predicted"/>
<dbReference type="Proteomes" id="UP001458880">
    <property type="component" value="Unassembled WGS sequence"/>
</dbReference>
<accession>A0AAW1N1Q8</accession>
<evidence type="ECO:0000313" key="1">
    <source>
        <dbReference type="EMBL" id="KAK9753857.1"/>
    </source>
</evidence>
<comment type="caution">
    <text evidence="1">The sequence shown here is derived from an EMBL/GenBank/DDBJ whole genome shotgun (WGS) entry which is preliminary data.</text>
</comment>
<organism evidence="1 2">
    <name type="scientific">Popillia japonica</name>
    <name type="common">Japanese beetle</name>
    <dbReference type="NCBI Taxonomy" id="7064"/>
    <lineage>
        <taxon>Eukaryota</taxon>
        <taxon>Metazoa</taxon>
        <taxon>Ecdysozoa</taxon>
        <taxon>Arthropoda</taxon>
        <taxon>Hexapoda</taxon>
        <taxon>Insecta</taxon>
        <taxon>Pterygota</taxon>
        <taxon>Neoptera</taxon>
        <taxon>Endopterygota</taxon>
        <taxon>Coleoptera</taxon>
        <taxon>Polyphaga</taxon>
        <taxon>Scarabaeiformia</taxon>
        <taxon>Scarabaeidae</taxon>
        <taxon>Rutelinae</taxon>
        <taxon>Popillia</taxon>
    </lineage>
</organism>
<reference evidence="1 2" key="1">
    <citation type="journal article" date="2024" name="BMC Genomics">
        <title>De novo assembly and annotation of Popillia japonica's genome with initial clues to its potential as an invasive pest.</title>
        <authorList>
            <person name="Cucini C."/>
            <person name="Boschi S."/>
            <person name="Funari R."/>
            <person name="Cardaioli E."/>
            <person name="Iannotti N."/>
            <person name="Marturano G."/>
            <person name="Paoli F."/>
            <person name="Bruttini M."/>
            <person name="Carapelli A."/>
            <person name="Frati F."/>
            <person name="Nardi F."/>
        </authorList>
    </citation>
    <scope>NUCLEOTIDE SEQUENCE [LARGE SCALE GENOMIC DNA]</scope>
    <source>
        <strain evidence="1">DMR45628</strain>
    </source>
</reference>
<dbReference type="AlphaFoldDB" id="A0AAW1N1Q8"/>
<evidence type="ECO:0000313" key="2">
    <source>
        <dbReference type="Proteomes" id="UP001458880"/>
    </source>
</evidence>
<gene>
    <name evidence="1" type="ORF">QE152_g1714</name>
</gene>
<name>A0AAW1N1Q8_POPJA</name>
<sequence length="85" mass="10006">MENDSLEPEAILQYPKVITQEKEGYRWKQHFENVLNAELIEQSVLQTKDREASKMRNLEEVDEIKLEEVIEAIKLLKRGKAAEHN</sequence>
<keyword evidence="2" id="KW-1185">Reference proteome</keyword>
<protein>
    <submittedName>
        <fullName evidence="1">Uncharacterized protein</fullName>
    </submittedName>
</protein>
<dbReference type="EMBL" id="JASPKY010000009">
    <property type="protein sequence ID" value="KAK9753857.1"/>
    <property type="molecule type" value="Genomic_DNA"/>
</dbReference>